<dbReference type="EMBL" id="JAJAGQ010000018">
    <property type="protein sequence ID" value="KAJ8536457.1"/>
    <property type="molecule type" value="Genomic_DNA"/>
</dbReference>
<sequence>MPSSSLHVVNPYYPVMNFDMSSSSMSGHEVPHYQTTTIVTLDEPFRKFTSFEPLSFTGLAQRFIVDLPAFSGHSSPTWRRLSFTDDAAETQMVVAQRRPKRERRNDVANDRLDESDSDSPLNHNRTDDEQPSGDDGHSYENVTARGDGNVSYHSNAIPDLENTEGPDDFAFTRDDGPVRPAL</sequence>
<dbReference type="Proteomes" id="UP001152561">
    <property type="component" value="Unassembled WGS sequence"/>
</dbReference>
<evidence type="ECO:0000313" key="3">
    <source>
        <dbReference type="Proteomes" id="UP001152561"/>
    </source>
</evidence>
<name>A0A9Q1LJ08_9SOLA</name>
<reference evidence="3" key="1">
    <citation type="journal article" date="2023" name="Proc. Natl. Acad. Sci. U.S.A.">
        <title>Genomic and structural basis for evolution of tropane alkaloid biosynthesis.</title>
        <authorList>
            <person name="Wanga Y.-J."/>
            <person name="Taina T."/>
            <person name="Yua J.-Y."/>
            <person name="Lia J."/>
            <person name="Xua B."/>
            <person name="Chenc J."/>
            <person name="D'Auriad J.C."/>
            <person name="Huanga J.-P."/>
            <person name="Huanga S.-X."/>
        </authorList>
    </citation>
    <scope>NUCLEOTIDE SEQUENCE [LARGE SCALE GENOMIC DNA]</scope>
    <source>
        <strain evidence="3">cv. KIB-2019</strain>
    </source>
</reference>
<feature type="compositionally biased region" description="Basic and acidic residues" evidence="1">
    <location>
        <begin position="124"/>
        <end position="138"/>
    </location>
</feature>
<gene>
    <name evidence="2" type="ORF">K7X08_034858</name>
</gene>
<accession>A0A9Q1LJ08</accession>
<organism evidence="2 3">
    <name type="scientific">Anisodus acutangulus</name>
    <dbReference type="NCBI Taxonomy" id="402998"/>
    <lineage>
        <taxon>Eukaryota</taxon>
        <taxon>Viridiplantae</taxon>
        <taxon>Streptophyta</taxon>
        <taxon>Embryophyta</taxon>
        <taxon>Tracheophyta</taxon>
        <taxon>Spermatophyta</taxon>
        <taxon>Magnoliopsida</taxon>
        <taxon>eudicotyledons</taxon>
        <taxon>Gunneridae</taxon>
        <taxon>Pentapetalae</taxon>
        <taxon>asterids</taxon>
        <taxon>lamiids</taxon>
        <taxon>Solanales</taxon>
        <taxon>Solanaceae</taxon>
        <taxon>Solanoideae</taxon>
        <taxon>Hyoscyameae</taxon>
        <taxon>Anisodus</taxon>
    </lineage>
</organism>
<feature type="compositionally biased region" description="Basic and acidic residues" evidence="1">
    <location>
        <begin position="103"/>
        <end position="114"/>
    </location>
</feature>
<comment type="caution">
    <text evidence="2">The sequence shown here is derived from an EMBL/GenBank/DDBJ whole genome shotgun (WGS) entry which is preliminary data.</text>
</comment>
<dbReference type="OrthoDB" id="1326816at2759"/>
<protein>
    <submittedName>
        <fullName evidence="2">Uncharacterized protein</fullName>
    </submittedName>
</protein>
<feature type="region of interest" description="Disordered" evidence="1">
    <location>
        <begin position="93"/>
        <end position="182"/>
    </location>
</feature>
<evidence type="ECO:0000313" key="2">
    <source>
        <dbReference type="EMBL" id="KAJ8536457.1"/>
    </source>
</evidence>
<feature type="compositionally biased region" description="Basic and acidic residues" evidence="1">
    <location>
        <begin position="170"/>
        <end position="182"/>
    </location>
</feature>
<dbReference type="AlphaFoldDB" id="A0A9Q1LJ08"/>
<evidence type="ECO:0000256" key="1">
    <source>
        <dbReference type="SAM" id="MobiDB-lite"/>
    </source>
</evidence>
<keyword evidence="3" id="KW-1185">Reference proteome</keyword>
<proteinExistence type="predicted"/>